<sequence length="416" mass="47638">MYYYKYNNFVFISKKEHKNFSPISENEVKKHSGELYALNKLNPLNSRRSYLVSSHNNLFLDDENLNLIQNNNDSSHNGLPNWLLEKIKYKKVISINTQYPNWEDVLYAHYPDKWKVNVVGLGDVGGTLITGLRLLGHDCIKSIGIFDKDINKMNRWNYEINQILFPDPKLELPDIIPLNEEQLFDCDMFVFCVSVGVPRIGDEKEDVRLIQFKGNSKIIKYYAQKARENNFKGIFAVVSDPVDMLCKSAFIESNKDSNGNLDFRGLASDQIKGYGLGVMNARAAFYAKINTETSIYLNEGRAFGPHGEGLVIADSIENYNHKNSLYLTEKAKTANLDIRATGFKPYIAPALSSGSLSIISTIKSEWHYSSNFMGGIFMGSRNRQFQNTTEFETYNFKNELLERIKSTYDYLVKTKI</sequence>
<dbReference type="Proteomes" id="UP000075531">
    <property type="component" value="Unassembled WGS sequence"/>
</dbReference>
<keyword evidence="3" id="KW-1185">Reference proteome</keyword>
<feature type="domain" description="Lactate/malate dehydrogenase N-terminal" evidence="1">
    <location>
        <begin position="115"/>
        <end position="254"/>
    </location>
</feature>
<dbReference type="RefSeq" id="WP_066823561.1">
    <property type="nucleotide sequence ID" value="NZ_LTBA01000007.1"/>
</dbReference>
<dbReference type="PATRIC" id="fig|1121338.3.peg.1070"/>
<protein>
    <submittedName>
        <fullName evidence="2">L-lactate dehydrogenase</fullName>
        <ecNumber evidence="2">1.1.1.27</ecNumber>
    </submittedName>
</protein>
<organism evidence="2 3">
    <name type="scientific">Clostridium tepidiprofundi DSM 19306</name>
    <dbReference type="NCBI Taxonomy" id="1121338"/>
    <lineage>
        <taxon>Bacteria</taxon>
        <taxon>Bacillati</taxon>
        <taxon>Bacillota</taxon>
        <taxon>Clostridia</taxon>
        <taxon>Eubacteriales</taxon>
        <taxon>Clostridiaceae</taxon>
        <taxon>Clostridium</taxon>
    </lineage>
</organism>
<dbReference type="AlphaFoldDB" id="A0A151B559"/>
<proteinExistence type="predicted"/>
<evidence type="ECO:0000313" key="2">
    <source>
        <dbReference type="EMBL" id="KYH35045.1"/>
    </source>
</evidence>
<evidence type="ECO:0000313" key="3">
    <source>
        <dbReference type="Proteomes" id="UP000075531"/>
    </source>
</evidence>
<gene>
    <name evidence="2" type="primary">ldh</name>
    <name evidence="2" type="ORF">CLTEP_10380</name>
</gene>
<name>A0A151B559_9CLOT</name>
<reference evidence="2 3" key="1">
    <citation type="submission" date="2016-02" db="EMBL/GenBank/DDBJ databases">
        <title>Genome sequence of Clostridium tepidiprofundi DSM 19306.</title>
        <authorList>
            <person name="Poehlein A."/>
            <person name="Daniel R."/>
        </authorList>
    </citation>
    <scope>NUCLEOTIDE SEQUENCE [LARGE SCALE GENOMIC DNA]</scope>
    <source>
        <strain evidence="2 3">DSM 19306</strain>
    </source>
</reference>
<dbReference type="InterPro" id="IPR036291">
    <property type="entry name" value="NAD(P)-bd_dom_sf"/>
</dbReference>
<dbReference type="OrthoDB" id="1704578at2"/>
<comment type="caution">
    <text evidence="2">The sequence shown here is derived from an EMBL/GenBank/DDBJ whole genome shotgun (WGS) entry which is preliminary data.</text>
</comment>
<keyword evidence="2" id="KW-0560">Oxidoreductase</keyword>
<dbReference type="GO" id="GO:0004459">
    <property type="term" value="F:L-lactate dehydrogenase (NAD+) activity"/>
    <property type="evidence" value="ECO:0007669"/>
    <property type="project" value="UniProtKB-EC"/>
</dbReference>
<dbReference type="EC" id="1.1.1.27" evidence="2"/>
<evidence type="ECO:0000259" key="1">
    <source>
        <dbReference type="Pfam" id="PF00056"/>
    </source>
</evidence>
<dbReference type="InterPro" id="IPR001236">
    <property type="entry name" value="Lactate/malate_DH_N"/>
</dbReference>
<dbReference type="Pfam" id="PF00056">
    <property type="entry name" value="Ldh_1_N"/>
    <property type="match status" value="1"/>
</dbReference>
<dbReference type="Gene3D" id="3.40.50.720">
    <property type="entry name" value="NAD(P)-binding Rossmann-like Domain"/>
    <property type="match status" value="1"/>
</dbReference>
<accession>A0A151B559</accession>
<dbReference type="STRING" id="1121338.CLTEP_10380"/>
<dbReference type="EMBL" id="LTBA01000007">
    <property type="protein sequence ID" value="KYH35045.1"/>
    <property type="molecule type" value="Genomic_DNA"/>
</dbReference>
<dbReference type="SUPFAM" id="SSF51735">
    <property type="entry name" value="NAD(P)-binding Rossmann-fold domains"/>
    <property type="match status" value="1"/>
</dbReference>